<dbReference type="PANTHER" id="PTHR10622:SF10">
    <property type="entry name" value="HET DOMAIN-CONTAINING PROTEIN"/>
    <property type="match status" value="1"/>
</dbReference>
<gene>
    <name evidence="2" type="ORF">JI435_006420</name>
</gene>
<dbReference type="EMBL" id="CP069023">
    <property type="protein sequence ID" value="QRC91144.1"/>
    <property type="molecule type" value="Genomic_DNA"/>
</dbReference>
<dbReference type="AlphaFoldDB" id="A0A7U2EU63"/>
<sequence length="164" mass="19045">MRLLKCSSTGELSFTKKHVDGEQIPPYAILSHTWQHGKEVTFDDLEGSAVNGSKSKSKEGYDKIQFCVQQAQRDGLNHIWVDTCCINKNDSTELQHAINSMFRWYQAADQCYVYLWDVSTVDGCMIDGWEPAFRKSLWFTRGWYVYLFGYPLMKSKTESYAFTY</sequence>
<accession>A0A7U2EU63</accession>
<dbReference type="Pfam" id="PF06985">
    <property type="entry name" value="HET"/>
    <property type="match status" value="1"/>
</dbReference>
<feature type="domain" description="Heterokaryon incompatibility" evidence="1">
    <location>
        <begin position="27"/>
        <end position="119"/>
    </location>
</feature>
<dbReference type="KEGG" id="pno:SNOG_00642"/>
<organism evidence="2 3">
    <name type="scientific">Phaeosphaeria nodorum (strain SN15 / ATCC MYA-4574 / FGSC 10173)</name>
    <name type="common">Glume blotch fungus</name>
    <name type="synonym">Parastagonospora nodorum</name>
    <dbReference type="NCBI Taxonomy" id="321614"/>
    <lineage>
        <taxon>Eukaryota</taxon>
        <taxon>Fungi</taxon>
        <taxon>Dikarya</taxon>
        <taxon>Ascomycota</taxon>
        <taxon>Pezizomycotina</taxon>
        <taxon>Dothideomycetes</taxon>
        <taxon>Pleosporomycetidae</taxon>
        <taxon>Pleosporales</taxon>
        <taxon>Pleosporineae</taxon>
        <taxon>Phaeosphaeriaceae</taxon>
        <taxon>Parastagonospora</taxon>
    </lineage>
</organism>
<protein>
    <recommendedName>
        <fullName evidence="1">Heterokaryon incompatibility domain-containing protein</fullName>
    </recommendedName>
</protein>
<evidence type="ECO:0000259" key="1">
    <source>
        <dbReference type="Pfam" id="PF06985"/>
    </source>
</evidence>
<keyword evidence="3" id="KW-1185">Reference proteome</keyword>
<dbReference type="RefSeq" id="XP_001791323.1">
    <property type="nucleotide sequence ID" value="XM_001791271.1"/>
</dbReference>
<dbReference type="InterPro" id="IPR010730">
    <property type="entry name" value="HET"/>
</dbReference>
<dbReference type="VEuPathDB" id="FungiDB:JI435_006420"/>
<evidence type="ECO:0000313" key="3">
    <source>
        <dbReference type="Proteomes" id="UP000663193"/>
    </source>
</evidence>
<dbReference type="OrthoDB" id="674604at2759"/>
<dbReference type="Proteomes" id="UP000663193">
    <property type="component" value="Chromosome 1"/>
</dbReference>
<evidence type="ECO:0000313" key="2">
    <source>
        <dbReference type="EMBL" id="QRC91144.1"/>
    </source>
</evidence>
<reference evidence="3" key="1">
    <citation type="journal article" date="2021" name="BMC Genomics">
        <title>Chromosome-level genome assembly and manually-curated proteome of model necrotroph Parastagonospora nodorum Sn15 reveals a genome-wide trove of candidate effector homologs, and redundancy of virulence-related functions within an accessory chromosome.</title>
        <authorList>
            <person name="Bertazzoni S."/>
            <person name="Jones D.A.B."/>
            <person name="Phan H.T."/>
            <person name="Tan K.-C."/>
            <person name="Hane J.K."/>
        </authorList>
    </citation>
    <scope>NUCLEOTIDE SEQUENCE [LARGE SCALE GENOMIC DNA]</scope>
    <source>
        <strain evidence="3">SN15 / ATCC MYA-4574 / FGSC 10173)</strain>
    </source>
</reference>
<dbReference type="PANTHER" id="PTHR10622">
    <property type="entry name" value="HET DOMAIN-CONTAINING PROTEIN"/>
    <property type="match status" value="1"/>
</dbReference>
<proteinExistence type="predicted"/>
<name>A0A7U2EU63_PHANO</name>